<organism evidence="2 3">
    <name type="scientific">Cutibacterium modestum</name>
    <dbReference type="NCBI Taxonomy" id="2559073"/>
    <lineage>
        <taxon>Bacteria</taxon>
        <taxon>Bacillati</taxon>
        <taxon>Actinomycetota</taxon>
        <taxon>Actinomycetes</taxon>
        <taxon>Propionibacteriales</taxon>
        <taxon>Propionibacteriaceae</taxon>
        <taxon>Cutibacterium</taxon>
    </lineage>
</organism>
<feature type="transmembrane region" description="Helical" evidence="1">
    <location>
        <begin position="9"/>
        <end position="30"/>
    </location>
</feature>
<dbReference type="Proteomes" id="UP000825072">
    <property type="component" value="Chromosome 1"/>
</dbReference>
<evidence type="ECO:0000256" key="1">
    <source>
        <dbReference type="SAM" id="Phobius"/>
    </source>
</evidence>
<reference evidence="2" key="1">
    <citation type="submission" date="2021-06" db="EMBL/GenBank/DDBJ databases">
        <title>Genome sequence of Cutibacterium modestum strain KB17-24694.</title>
        <authorList>
            <person name="Dekio I."/>
            <person name="Asahina A."/>
            <person name="Nishida M."/>
        </authorList>
    </citation>
    <scope>NUCLEOTIDE SEQUENCE</scope>
    <source>
        <strain evidence="2">KB17-24694</strain>
    </source>
</reference>
<keyword evidence="1" id="KW-1133">Transmembrane helix</keyword>
<gene>
    <name evidence="2" type="ORF">KB1_07720</name>
</gene>
<feature type="transmembrane region" description="Helical" evidence="1">
    <location>
        <begin position="223"/>
        <end position="243"/>
    </location>
</feature>
<protein>
    <recommendedName>
        <fullName evidence="4">Type IV conjugative transfer system protein TraL</fullName>
    </recommendedName>
</protein>
<evidence type="ECO:0000313" key="2">
    <source>
        <dbReference type="EMBL" id="BCY24782.1"/>
    </source>
</evidence>
<dbReference type="GeneID" id="92880156"/>
<feature type="transmembrane region" description="Helical" evidence="1">
    <location>
        <begin position="83"/>
        <end position="116"/>
    </location>
</feature>
<keyword evidence="1" id="KW-0472">Membrane</keyword>
<feature type="transmembrane region" description="Helical" evidence="1">
    <location>
        <begin position="122"/>
        <end position="142"/>
    </location>
</feature>
<feature type="transmembrane region" description="Helical" evidence="1">
    <location>
        <begin position="149"/>
        <end position="174"/>
    </location>
</feature>
<evidence type="ECO:0008006" key="4">
    <source>
        <dbReference type="Google" id="ProtNLM"/>
    </source>
</evidence>
<accession>A0AAD1KP34</accession>
<feature type="transmembrane region" description="Helical" evidence="1">
    <location>
        <begin position="194"/>
        <end position="216"/>
    </location>
</feature>
<proteinExistence type="predicted"/>
<dbReference type="RefSeq" id="WP_002526971.1">
    <property type="nucleotide sequence ID" value="NZ_AP024747.1"/>
</dbReference>
<sequence length="390" mass="40444">MRTVLRQSALWGLGIAVVWLAATAGLLHTYPHAWKSFALSTGNLSVATVILSPLCCAAGIAYGARLRRSGVVRTSHGWPRCALATIIALWIAGIGAVVIIAALATTGIFALVAAGYPDSRFVVGPLLTALAVLASLTFGTVLGVTAGSYLLAVVGGVAVYALIARVPAVSNVLIGWSGPAAIDGTPDHLGWGAIALWAGLDFAVIVTSLLLVTIVTAPAAGHWWQWVCAGVLVAAVVVASMAVTKLENVWESSGDWRCREVGRHGSLACVSGDMSWRLEEYATAMGRVDNLLHASGAHRPLLYSPQGAPGQSGRMPVLMAVSTSSSPHEWATYLNQPLLADNMLGVTTSPTTQCDGAVGVLDDALASVMDGQRLDPSSLRSMVSSARACE</sequence>
<dbReference type="AlphaFoldDB" id="A0AAD1KP34"/>
<feature type="transmembrane region" description="Helical" evidence="1">
    <location>
        <begin position="42"/>
        <end position="62"/>
    </location>
</feature>
<evidence type="ECO:0000313" key="3">
    <source>
        <dbReference type="Proteomes" id="UP000825072"/>
    </source>
</evidence>
<keyword evidence="1" id="KW-0812">Transmembrane</keyword>
<dbReference type="EMBL" id="AP024747">
    <property type="protein sequence ID" value="BCY24782.1"/>
    <property type="molecule type" value="Genomic_DNA"/>
</dbReference>
<name>A0AAD1KP34_9ACTN</name>